<keyword evidence="7 8" id="KW-0067">ATP-binding</keyword>
<dbReference type="Gene3D" id="3.30.200.110">
    <property type="entry name" value="Inositol-pentakisphosphate 2-kinase, N-lobe"/>
    <property type="match status" value="1"/>
</dbReference>
<dbReference type="STRING" id="933852.A0A0C2WY62"/>
<keyword evidence="6 8" id="KW-0418">Kinase</keyword>
<accession>A0A0C2WY62</accession>
<dbReference type="GO" id="GO:0032958">
    <property type="term" value="P:inositol phosphate biosynthetic process"/>
    <property type="evidence" value="ECO:0007669"/>
    <property type="project" value="TreeGrafter"/>
</dbReference>
<comment type="catalytic activity">
    <reaction evidence="1 8">
        <text>1D-myo-inositol 1,3,4,5,6-pentakisphosphate + ATP = 1D-myo-inositol hexakisphosphate + ADP + H(+)</text>
        <dbReference type="Rhea" id="RHEA:20313"/>
        <dbReference type="ChEBI" id="CHEBI:15378"/>
        <dbReference type="ChEBI" id="CHEBI:30616"/>
        <dbReference type="ChEBI" id="CHEBI:57733"/>
        <dbReference type="ChEBI" id="CHEBI:58130"/>
        <dbReference type="ChEBI" id="CHEBI:456216"/>
        <dbReference type="EC" id="2.7.1.158"/>
    </reaction>
</comment>
<proteinExistence type="predicted"/>
<keyword evidence="11" id="KW-1185">Reference proteome</keyword>
<feature type="region of interest" description="Disordered" evidence="9">
    <location>
        <begin position="54"/>
        <end position="74"/>
    </location>
</feature>
<evidence type="ECO:0000256" key="2">
    <source>
        <dbReference type="ARBA" id="ARBA00012023"/>
    </source>
</evidence>
<dbReference type="OrthoDB" id="272370at2759"/>
<evidence type="ECO:0000256" key="7">
    <source>
        <dbReference type="ARBA" id="ARBA00022840"/>
    </source>
</evidence>
<dbReference type="PANTHER" id="PTHR14456:SF2">
    <property type="entry name" value="INOSITOL-PENTAKISPHOSPHATE 2-KINASE"/>
    <property type="match status" value="1"/>
</dbReference>
<evidence type="ECO:0000313" key="10">
    <source>
        <dbReference type="EMBL" id="KIM22257.1"/>
    </source>
</evidence>
<sequence>MAQIPASHSPSQTDPSDWKYVSEGGATIVFSYVGPAHPVFTGTVLRIRKVPVQPGADSAVPEGEPDEEEPDDPSIEFQNRITSLVVPLMHLPVMESVRVDREWLAKLSALVQNKRPELRRLKDTIDLGRKKAVIATDLVGGKGLAVEIKPKWAFLPNPTYLSEETKETKLRNCRFCMHAHEKQDSGETVATGYCPLDLFSGDEARVSKTVKDLWDAWVQSGGHINNLKIFVEGVLIQPSQASQLLAPVLGLPADTDINDLLAPFTKALLPLLVETKLLPVIGTLQRTLDAFDIEGLVRLWNLSLTNTGGDPTAVIASNTPQPTMDEWVSFVQEYLSTNAISGYALEDINSPETQKRLRYYMMAYLMSATFKDCSVILRLGSGLGDRITVIDLDPKKIEKLRTWEVQDSKIVRGFKESLQAGKVNIAPCNDAVFRV</sequence>
<evidence type="ECO:0000256" key="4">
    <source>
        <dbReference type="ARBA" id="ARBA00022679"/>
    </source>
</evidence>
<dbReference type="PANTHER" id="PTHR14456">
    <property type="entry name" value="INOSITOL POLYPHOSPHATE KINASE 1"/>
    <property type="match status" value="1"/>
</dbReference>
<dbReference type="AlphaFoldDB" id="A0A0C2WY62"/>
<dbReference type="GO" id="GO:0035299">
    <property type="term" value="F:inositol-1,3,4,5,6-pentakisphosphate 2-kinase activity"/>
    <property type="evidence" value="ECO:0007669"/>
    <property type="project" value="UniProtKB-EC"/>
</dbReference>
<keyword evidence="5 8" id="KW-0547">Nucleotide-binding</keyword>
<dbReference type="GO" id="GO:0005634">
    <property type="term" value="C:nucleus"/>
    <property type="evidence" value="ECO:0007669"/>
    <property type="project" value="TreeGrafter"/>
</dbReference>
<comment type="function">
    <text evidence="8">Phosphorylates Ins(1,3,4,5,6)P5 at position 2 to form Ins(1,2,3,4,5,6)P6 (InsP6 or phytate).</text>
</comment>
<dbReference type="HOGENOM" id="CLU_033188_1_0_1"/>
<keyword evidence="4 8" id="KW-0808">Transferase</keyword>
<dbReference type="InterPro" id="IPR009286">
    <property type="entry name" value="Ins_P5_2-kin"/>
</dbReference>
<dbReference type="Pfam" id="PF06090">
    <property type="entry name" value="Ins_P5_2-kin"/>
    <property type="match status" value="1"/>
</dbReference>
<dbReference type="Proteomes" id="UP000054097">
    <property type="component" value="Unassembled WGS sequence"/>
</dbReference>
<evidence type="ECO:0000313" key="11">
    <source>
        <dbReference type="Proteomes" id="UP000054097"/>
    </source>
</evidence>
<feature type="compositionally biased region" description="Acidic residues" evidence="9">
    <location>
        <begin position="63"/>
        <end position="74"/>
    </location>
</feature>
<reference evidence="11" key="2">
    <citation type="submission" date="2015-01" db="EMBL/GenBank/DDBJ databases">
        <title>Evolutionary Origins and Diversification of the Mycorrhizal Mutualists.</title>
        <authorList>
            <consortium name="DOE Joint Genome Institute"/>
            <consortium name="Mycorrhizal Genomics Consortium"/>
            <person name="Kohler A."/>
            <person name="Kuo A."/>
            <person name="Nagy L.G."/>
            <person name="Floudas D."/>
            <person name="Copeland A."/>
            <person name="Barry K.W."/>
            <person name="Cichocki N."/>
            <person name="Veneault-Fourrey C."/>
            <person name="LaButti K."/>
            <person name="Lindquist E.A."/>
            <person name="Lipzen A."/>
            <person name="Lundell T."/>
            <person name="Morin E."/>
            <person name="Murat C."/>
            <person name="Riley R."/>
            <person name="Ohm R."/>
            <person name="Sun H."/>
            <person name="Tunlid A."/>
            <person name="Henrissat B."/>
            <person name="Grigoriev I.V."/>
            <person name="Hibbett D.S."/>
            <person name="Martin F."/>
        </authorList>
    </citation>
    <scope>NUCLEOTIDE SEQUENCE [LARGE SCALE GENOMIC DNA]</scope>
    <source>
        <strain evidence="11">MAFF 305830</strain>
    </source>
</reference>
<reference evidence="10 11" key="1">
    <citation type="submission" date="2014-04" db="EMBL/GenBank/DDBJ databases">
        <authorList>
            <consortium name="DOE Joint Genome Institute"/>
            <person name="Kuo A."/>
            <person name="Zuccaro A."/>
            <person name="Kohler A."/>
            <person name="Nagy L.G."/>
            <person name="Floudas D."/>
            <person name="Copeland A."/>
            <person name="Barry K.W."/>
            <person name="Cichocki N."/>
            <person name="Veneault-Fourrey C."/>
            <person name="LaButti K."/>
            <person name="Lindquist E.A."/>
            <person name="Lipzen A."/>
            <person name="Lundell T."/>
            <person name="Morin E."/>
            <person name="Murat C."/>
            <person name="Sun H."/>
            <person name="Tunlid A."/>
            <person name="Henrissat B."/>
            <person name="Grigoriev I.V."/>
            <person name="Hibbett D.S."/>
            <person name="Martin F."/>
            <person name="Nordberg H.P."/>
            <person name="Cantor M.N."/>
            <person name="Hua S.X."/>
        </authorList>
    </citation>
    <scope>NUCLEOTIDE SEQUENCE [LARGE SCALE GENOMIC DNA]</scope>
    <source>
        <strain evidence="10 11">MAFF 305830</strain>
    </source>
</reference>
<dbReference type="EC" id="2.7.1.158" evidence="2 8"/>
<protein>
    <recommendedName>
        <fullName evidence="3 8">Inositol-pentakisphosphate 2-kinase</fullName>
        <ecNumber evidence="2 8">2.7.1.158</ecNumber>
    </recommendedName>
</protein>
<organism evidence="10 11">
    <name type="scientific">Serendipita vermifera MAFF 305830</name>
    <dbReference type="NCBI Taxonomy" id="933852"/>
    <lineage>
        <taxon>Eukaryota</taxon>
        <taxon>Fungi</taxon>
        <taxon>Dikarya</taxon>
        <taxon>Basidiomycota</taxon>
        <taxon>Agaricomycotina</taxon>
        <taxon>Agaricomycetes</taxon>
        <taxon>Sebacinales</taxon>
        <taxon>Serendipitaceae</taxon>
        <taxon>Serendipita</taxon>
    </lineage>
</organism>
<gene>
    <name evidence="10" type="ORF">M408DRAFT_79282</name>
</gene>
<comment type="domain">
    <text evidence="8">The EXKPK motif is conserved in inositol-pentakisphosphate 2-kinases of both family 1 and 2.</text>
</comment>
<dbReference type="GO" id="GO:0005524">
    <property type="term" value="F:ATP binding"/>
    <property type="evidence" value="ECO:0007669"/>
    <property type="project" value="UniProtKB-KW"/>
</dbReference>
<dbReference type="EMBL" id="KN824360">
    <property type="protein sequence ID" value="KIM22257.1"/>
    <property type="molecule type" value="Genomic_DNA"/>
</dbReference>
<evidence type="ECO:0000256" key="9">
    <source>
        <dbReference type="SAM" id="MobiDB-lite"/>
    </source>
</evidence>
<name>A0A0C2WY62_SERVB</name>
<evidence type="ECO:0000256" key="5">
    <source>
        <dbReference type="ARBA" id="ARBA00022741"/>
    </source>
</evidence>
<dbReference type="InterPro" id="IPR043001">
    <property type="entry name" value="IP5_2-K_N_lobe"/>
</dbReference>
<evidence type="ECO:0000256" key="6">
    <source>
        <dbReference type="ARBA" id="ARBA00022777"/>
    </source>
</evidence>
<evidence type="ECO:0000256" key="1">
    <source>
        <dbReference type="ARBA" id="ARBA00001774"/>
    </source>
</evidence>
<evidence type="ECO:0000256" key="8">
    <source>
        <dbReference type="RuleBase" id="RU364126"/>
    </source>
</evidence>
<evidence type="ECO:0000256" key="3">
    <source>
        <dbReference type="ARBA" id="ARBA00014846"/>
    </source>
</evidence>